<keyword evidence="2" id="KW-1185">Reference proteome</keyword>
<dbReference type="Proteomes" id="UP000831785">
    <property type="component" value="Chromosome"/>
</dbReference>
<dbReference type="EMBL" id="CP095049">
    <property type="protein sequence ID" value="UOQ53062.1"/>
    <property type="molecule type" value="Genomic_DNA"/>
</dbReference>
<accession>A0ABY4F8R7</accession>
<evidence type="ECO:0000313" key="2">
    <source>
        <dbReference type="Proteomes" id="UP000831785"/>
    </source>
</evidence>
<organism evidence="1 2">
    <name type="scientific">Hymenobacter cellulosivorans</name>
    <dbReference type="NCBI Taxonomy" id="2932249"/>
    <lineage>
        <taxon>Bacteria</taxon>
        <taxon>Pseudomonadati</taxon>
        <taxon>Bacteroidota</taxon>
        <taxon>Cytophagia</taxon>
        <taxon>Cytophagales</taxon>
        <taxon>Hymenobacteraceae</taxon>
        <taxon>Hymenobacter</taxon>
    </lineage>
</organism>
<sequence>MATEILILGQALDLDEQTGSILPSFQANNLTEPDKINSDVTHEVSAPGTQRNHQLLGLAAYGTSELTKAYGRTEATLRSNGVEIMPRALLIVKGFEGGRYQLQLVAGNKRFVEALGEKKLRELDFSRFDHTWSWEAVSQRISKAYYDQYGWSYEVFDRGKPLAWDAVPFTDCYPSLSARLIWQQMLAEAGFSASDWNSELLDRLKLPAVTVAQYSEEYREARRLVVSTGPGYQDGSSQPATNRDTVIATVPYTDGTRRPNYHLPPVAGVYELPAGPPDRPYYQPDEPVYLSVAASLVVKLFFSDVRIGKAAARLYVCVNGQAVIEGEEITVDNETPFVVRVAADRLLMGPQDRVTIQVRLRGVPNTFGNYKFGYQLFQDAFYVVDGNTLTPDKLEITVLPEVPPGGPVRLSEWLPEMSQLDFFKTLVQLAGLTVQTDDYADLLELSPSATVLANAPHAVDWTAKRDQPAPSPAEPRSVLYRFGSYGQRNYFKWAPEPTHTVGYQGGPVNKTATLGYGDGVLVVDDAVLPREYTLTTLLFAATEDSAKIPGVLSLPNFKLRIVEDPFAPAEYDLQQLKPRLVLHADTSRQLTVRGGVLPAPVGGYASEQAKAQYAQALAAYNLAAPVGAATSYFAQPQGVELDAQRYVLPVCWRGLQSMLTQTRYHREQYQLTEQDIAGLDYTVPIWDGALGEYFALSKVEEFEPGRPTVVEMARLHASFLPAPVLAEQQGREFYGGEFYTSQEAY</sequence>
<reference evidence="1 2" key="1">
    <citation type="submission" date="2022-04" db="EMBL/GenBank/DDBJ databases">
        <title>Hymenobacter sp. isolated from the air.</title>
        <authorList>
            <person name="Won M."/>
            <person name="Lee C.-M."/>
            <person name="Woen H.-Y."/>
            <person name="Kwon S.-W."/>
        </authorList>
    </citation>
    <scope>NUCLEOTIDE SEQUENCE [LARGE SCALE GENOMIC DNA]</scope>
    <source>
        <strain evidence="2">5116 S-27</strain>
    </source>
</reference>
<proteinExistence type="predicted"/>
<evidence type="ECO:0000313" key="1">
    <source>
        <dbReference type="EMBL" id="UOQ53062.1"/>
    </source>
</evidence>
<gene>
    <name evidence="1" type="ORF">MUN80_25410</name>
</gene>
<dbReference type="RefSeq" id="WP_244717777.1">
    <property type="nucleotide sequence ID" value="NZ_CP095049.1"/>
</dbReference>
<name>A0ABY4F8R7_9BACT</name>
<protein>
    <submittedName>
        <fullName evidence="1">Uncharacterized protein</fullName>
    </submittedName>
</protein>